<keyword evidence="1" id="KW-0812">Transmembrane</keyword>
<protein>
    <submittedName>
        <fullName evidence="2">Uncharacterized protein</fullName>
    </submittedName>
</protein>
<keyword evidence="1" id="KW-1133">Transmembrane helix</keyword>
<organism evidence="2 3">
    <name type="scientific">Streptosporangium amethystogenes subsp. fukuiense</name>
    <dbReference type="NCBI Taxonomy" id="698418"/>
    <lineage>
        <taxon>Bacteria</taxon>
        <taxon>Bacillati</taxon>
        <taxon>Actinomycetota</taxon>
        <taxon>Actinomycetes</taxon>
        <taxon>Streptosporangiales</taxon>
        <taxon>Streptosporangiaceae</taxon>
        <taxon>Streptosporangium</taxon>
    </lineage>
</organism>
<dbReference type="Proteomes" id="UP001596514">
    <property type="component" value="Unassembled WGS sequence"/>
</dbReference>
<keyword evidence="1" id="KW-0472">Membrane</keyword>
<evidence type="ECO:0000313" key="3">
    <source>
        <dbReference type="Proteomes" id="UP001596514"/>
    </source>
</evidence>
<dbReference type="RefSeq" id="WP_343961055.1">
    <property type="nucleotide sequence ID" value="NZ_BAAAGK010000002.1"/>
</dbReference>
<name>A0ABW2SZ57_9ACTN</name>
<keyword evidence="3" id="KW-1185">Reference proteome</keyword>
<accession>A0ABW2SZ57</accession>
<evidence type="ECO:0000313" key="2">
    <source>
        <dbReference type="EMBL" id="MFC7600969.1"/>
    </source>
</evidence>
<comment type="caution">
    <text evidence="2">The sequence shown here is derived from an EMBL/GenBank/DDBJ whole genome shotgun (WGS) entry which is preliminary data.</text>
</comment>
<dbReference type="EMBL" id="JBHTEE010000001">
    <property type="protein sequence ID" value="MFC7600969.1"/>
    <property type="molecule type" value="Genomic_DNA"/>
</dbReference>
<sequence length="213" mass="23936">MTRPVTGQGERYFTVADAGTMFNPGVVTSNARRRRVWYEEHDPAAAVRIALTVARRSWIDAVTVVPAGVALAGAGLALAFGEHLYEVRRLRGLRGACVTSPVRPPLPRARLCRLPHLVTVEGRDGAWRDVAVWEVMHADRFQTWLGRDSADLKTVEQWLPHLLRLRGAVRARELPDCGAVRALYALLETRYLSLRLVLENPHLFETLLTKETR</sequence>
<reference evidence="3" key="1">
    <citation type="journal article" date="2019" name="Int. J. Syst. Evol. Microbiol.">
        <title>The Global Catalogue of Microorganisms (GCM) 10K type strain sequencing project: providing services to taxonomists for standard genome sequencing and annotation.</title>
        <authorList>
            <consortium name="The Broad Institute Genomics Platform"/>
            <consortium name="The Broad Institute Genome Sequencing Center for Infectious Disease"/>
            <person name="Wu L."/>
            <person name="Ma J."/>
        </authorList>
    </citation>
    <scope>NUCLEOTIDE SEQUENCE [LARGE SCALE GENOMIC DNA]</scope>
    <source>
        <strain evidence="3">JCM 10083</strain>
    </source>
</reference>
<proteinExistence type="predicted"/>
<gene>
    <name evidence="2" type="ORF">ACFQVD_12775</name>
</gene>
<evidence type="ECO:0000256" key="1">
    <source>
        <dbReference type="SAM" id="Phobius"/>
    </source>
</evidence>
<feature type="transmembrane region" description="Helical" evidence="1">
    <location>
        <begin position="61"/>
        <end position="81"/>
    </location>
</feature>